<accession>A0A2M4B2Y0</accession>
<evidence type="ECO:0000313" key="1">
    <source>
        <dbReference type="EMBL" id="MBW47394.1"/>
    </source>
</evidence>
<organism evidence="1">
    <name type="scientific">Anopheles triannulatus</name>
    <dbReference type="NCBI Taxonomy" id="58253"/>
    <lineage>
        <taxon>Eukaryota</taxon>
        <taxon>Metazoa</taxon>
        <taxon>Ecdysozoa</taxon>
        <taxon>Arthropoda</taxon>
        <taxon>Hexapoda</taxon>
        <taxon>Insecta</taxon>
        <taxon>Pterygota</taxon>
        <taxon>Neoptera</taxon>
        <taxon>Endopterygota</taxon>
        <taxon>Diptera</taxon>
        <taxon>Nematocera</taxon>
        <taxon>Culicoidea</taxon>
        <taxon>Culicidae</taxon>
        <taxon>Anophelinae</taxon>
        <taxon>Anopheles</taxon>
    </lineage>
</organism>
<dbReference type="EMBL" id="GGFK01014073">
    <property type="protein sequence ID" value="MBW47394.1"/>
    <property type="molecule type" value="Transcribed_RNA"/>
</dbReference>
<sequence>MFQCSLFAIATSVSVVGAGQFRQSVGVLELGTVLVLAHIKRHFAAFLHHTLFILQILVQDLGALFRCDSAQRLGTLVTYHFVFGRIA</sequence>
<dbReference type="AlphaFoldDB" id="A0A2M4B2Y0"/>
<reference evidence="1" key="1">
    <citation type="submission" date="2018-01" db="EMBL/GenBank/DDBJ databases">
        <title>An insight into the sialome of Amazonian anophelines.</title>
        <authorList>
            <person name="Ribeiro J.M."/>
            <person name="Scarpassa V."/>
            <person name="Calvo E."/>
        </authorList>
    </citation>
    <scope>NUCLEOTIDE SEQUENCE</scope>
    <source>
        <tissue evidence="1">Salivary glands</tissue>
    </source>
</reference>
<name>A0A2M4B2Y0_9DIPT</name>
<proteinExistence type="predicted"/>
<protein>
    <submittedName>
        <fullName evidence="1">Putative secreted protein</fullName>
    </submittedName>
</protein>